<accession>A0A158IUV4</accession>
<organism evidence="1 2">
    <name type="scientific">Caballeronia humi</name>
    <dbReference type="NCBI Taxonomy" id="326474"/>
    <lineage>
        <taxon>Bacteria</taxon>
        <taxon>Pseudomonadati</taxon>
        <taxon>Pseudomonadota</taxon>
        <taxon>Betaproteobacteria</taxon>
        <taxon>Burkholderiales</taxon>
        <taxon>Burkholderiaceae</taxon>
        <taxon>Caballeronia</taxon>
    </lineage>
</organism>
<dbReference type="EMBL" id="FCNW02000045">
    <property type="protein sequence ID" value="SAL60472.1"/>
    <property type="molecule type" value="Genomic_DNA"/>
</dbReference>
<comment type="caution">
    <text evidence="1">The sequence shown here is derived from an EMBL/GenBank/DDBJ whole genome shotgun (WGS) entry which is preliminary data.</text>
</comment>
<gene>
    <name evidence="1" type="ORF">AWB65_05451</name>
</gene>
<evidence type="ECO:0000313" key="1">
    <source>
        <dbReference type="EMBL" id="SAL60472.1"/>
    </source>
</evidence>
<proteinExistence type="predicted"/>
<keyword evidence="2" id="KW-1185">Reference proteome</keyword>
<evidence type="ECO:0000313" key="2">
    <source>
        <dbReference type="Proteomes" id="UP000054977"/>
    </source>
</evidence>
<sequence length="197" mass="21510">MSRTASLMPDNLKFFLHRDASVACRRSQGAILDPRIRDKSHERRPPTRMSRASTTLAAVGHSQSLNAKKSGTKTRFTWLKNSVLLKPKHFAADSRFRNYCADGSVGKSFVSSSICASIISLACRQYSSVQPSILPSCLHSSYALLRIRRSSVSCSIVRSAYGGFAWAMGSYADHGPGSAPSYVHIVPQITCEALPTL</sequence>
<dbReference type="AlphaFoldDB" id="A0A158IUV4"/>
<reference evidence="1" key="1">
    <citation type="submission" date="2016-01" db="EMBL/GenBank/DDBJ databases">
        <authorList>
            <person name="Peeters C."/>
        </authorList>
    </citation>
    <scope>NUCLEOTIDE SEQUENCE [LARGE SCALE GENOMIC DNA]</scope>
    <source>
        <strain evidence="1">LMG 22934</strain>
    </source>
</reference>
<protein>
    <submittedName>
        <fullName evidence="1">Uncharacterized protein</fullName>
    </submittedName>
</protein>
<name>A0A158IUV4_9BURK</name>
<dbReference type="Proteomes" id="UP000054977">
    <property type="component" value="Unassembled WGS sequence"/>
</dbReference>